<evidence type="ECO:0000313" key="2">
    <source>
        <dbReference type="Proteomes" id="UP000654075"/>
    </source>
</evidence>
<keyword evidence="2" id="KW-1185">Reference proteome</keyword>
<name>A0A813EWL0_POLGL</name>
<proteinExistence type="predicted"/>
<dbReference type="AlphaFoldDB" id="A0A813EWL0"/>
<organism evidence="1 2">
    <name type="scientific">Polarella glacialis</name>
    <name type="common">Dinoflagellate</name>
    <dbReference type="NCBI Taxonomy" id="89957"/>
    <lineage>
        <taxon>Eukaryota</taxon>
        <taxon>Sar</taxon>
        <taxon>Alveolata</taxon>
        <taxon>Dinophyceae</taxon>
        <taxon>Suessiales</taxon>
        <taxon>Suessiaceae</taxon>
        <taxon>Polarella</taxon>
    </lineage>
</organism>
<feature type="non-terminal residue" evidence="1">
    <location>
        <position position="1"/>
    </location>
</feature>
<comment type="caution">
    <text evidence="1">The sequence shown here is derived from an EMBL/GenBank/DDBJ whole genome shotgun (WGS) entry which is preliminary data.</text>
</comment>
<dbReference type="OrthoDB" id="371733at2759"/>
<dbReference type="EMBL" id="CAJNNV010013943">
    <property type="protein sequence ID" value="CAE8602187.1"/>
    <property type="molecule type" value="Genomic_DNA"/>
</dbReference>
<accession>A0A813EWL0</accession>
<gene>
    <name evidence="1" type="ORF">PGLA1383_LOCUS20444</name>
</gene>
<feature type="non-terminal residue" evidence="1">
    <location>
        <position position="319"/>
    </location>
</feature>
<reference evidence="1" key="1">
    <citation type="submission" date="2021-02" db="EMBL/GenBank/DDBJ databases">
        <authorList>
            <person name="Dougan E. K."/>
            <person name="Rhodes N."/>
            <person name="Thang M."/>
            <person name="Chan C."/>
        </authorList>
    </citation>
    <scope>NUCLEOTIDE SEQUENCE</scope>
</reference>
<protein>
    <submittedName>
        <fullName evidence="1">Uncharacterized protein</fullName>
    </submittedName>
</protein>
<sequence>ASLPTVPAQTGTCVPLCASYPSRSQQCQVSKSYAASLIDTVQGGVWGDVVAQMAFCEGRPSTSCTGVPNCLLDENQACMASRQWVAGKLAAPMWQGGAGLGERCGLLGQLLSGEVVCSPRSQSDCEALNAVNASDLECGWDVARGTCGVPPSIAMQLLRRDYRDELGRVTLRRQRCSALRSQGDCTGSCQWDSAAASGACTLRQSEALLTVLDEDCPLRVILGQHSSCAEVTSNTTCGSKLRKDGLPECEWLGTACEASPSALEFDLLLIIGLAEPSVEKLTRTAHSMCSRLPISQCGIAGQTCAPALPPPSVAAWPSL</sequence>
<dbReference type="Proteomes" id="UP000654075">
    <property type="component" value="Unassembled WGS sequence"/>
</dbReference>
<evidence type="ECO:0000313" key="1">
    <source>
        <dbReference type="EMBL" id="CAE8602187.1"/>
    </source>
</evidence>